<keyword evidence="1" id="KW-1133">Transmembrane helix</keyword>
<dbReference type="STRING" id="1801990.A2V69_03630"/>
<keyword evidence="1" id="KW-0812">Transmembrane</keyword>
<protein>
    <submittedName>
        <fullName evidence="2">Uncharacterized protein</fullName>
    </submittedName>
</protein>
<organism evidence="2 3">
    <name type="scientific">Candidatus Portnoybacteria bacterium RBG_13_40_8</name>
    <dbReference type="NCBI Taxonomy" id="1801990"/>
    <lineage>
        <taxon>Bacteria</taxon>
        <taxon>Candidatus Portnoyibacteriota</taxon>
    </lineage>
</organism>
<dbReference type="AlphaFoldDB" id="A0A1G2F4S0"/>
<evidence type="ECO:0000313" key="3">
    <source>
        <dbReference type="Proteomes" id="UP000177810"/>
    </source>
</evidence>
<comment type="caution">
    <text evidence="2">The sequence shown here is derived from an EMBL/GenBank/DDBJ whole genome shotgun (WGS) entry which is preliminary data.</text>
</comment>
<gene>
    <name evidence="2" type="ORF">A2V69_03630</name>
</gene>
<evidence type="ECO:0000313" key="2">
    <source>
        <dbReference type="EMBL" id="OGZ32983.1"/>
    </source>
</evidence>
<sequence>MITNCPHCGAGQEVGYIVKMRLCRRCGFGMTFDGKKYLPKGHLSVSEGYLPGRPGRFEKIGQASFAILSAVAIIIISTSIAHNTPGTTFSHTSAMFRTTPVARMAMTEQDKIWHSLFPK</sequence>
<name>A0A1G2F4S0_9BACT</name>
<dbReference type="EMBL" id="MHMT01000009">
    <property type="protein sequence ID" value="OGZ32983.1"/>
    <property type="molecule type" value="Genomic_DNA"/>
</dbReference>
<evidence type="ECO:0000256" key="1">
    <source>
        <dbReference type="SAM" id="Phobius"/>
    </source>
</evidence>
<dbReference type="Proteomes" id="UP000177810">
    <property type="component" value="Unassembled WGS sequence"/>
</dbReference>
<proteinExistence type="predicted"/>
<feature type="transmembrane region" description="Helical" evidence="1">
    <location>
        <begin position="63"/>
        <end position="81"/>
    </location>
</feature>
<keyword evidence="1" id="KW-0472">Membrane</keyword>
<reference evidence="2 3" key="1">
    <citation type="journal article" date="2016" name="Nat. Commun.">
        <title>Thousands of microbial genomes shed light on interconnected biogeochemical processes in an aquifer system.</title>
        <authorList>
            <person name="Anantharaman K."/>
            <person name="Brown C.T."/>
            <person name="Hug L.A."/>
            <person name="Sharon I."/>
            <person name="Castelle C.J."/>
            <person name="Probst A.J."/>
            <person name="Thomas B.C."/>
            <person name="Singh A."/>
            <person name="Wilkins M.J."/>
            <person name="Karaoz U."/>
            <person name="Brodie E.L."/>
            <person name="Williams K.H."/>
            <person name="Hubbard S.S."/>
            <person name="Banfield J.F."/>
        </authorList>
    </citation>
    <scope>NUCLEOTIDE SEQUENCE [LARGE SCALE GENOMIC DNA]</scope>
</reference>
<accession>A0A1G2F4S0</accession>